<evidence type="ECO:0000313" key="9">
    <source>
        <dbReference type="Proteomes" id="UP000767854"/>
    </source>
</evidence>
<dbReference type="InterPro" id="IPR006685">
    <property type="entry name" value="MscS_channel_2nd"/>
</dbReference>
<evidence type="ECO:0000256" key="3">
    <source>
        <dbReference type="ARBA" id="ARBA00022692"/>
    </source>
</evidence>
<feature type="transmembrane region" description="Helical" evidence="6">
    <location>
        <begin position="49"/>
        <end position="67"/>
    </location>
</feature>
<dbReference type="RefSeq" id="WP_204664254.1">
    <property type="nucleotide sequence ID" value="NZ_JAFBDT010000012.1"/>
</dbReference>
<comment type="subcellular location">
    <subcellularLocation>
        <location evidence="1">Cell membrane</location>
        <topology evidence="1">Multi-pass membrane protein</topology>
    </subcellularLocation>
</comment>
<keyword evidence="3 6" id="KW-0812">Transmembrane</keyword>
<keyword evidence="4 6" id="KW-1133">Transmembrane helix</keyword>
<dbReference type="SUPFAM" id="SSF50182">
    <property type="entry name" value="Sm-like ribonucleoproteins"/>
    <property type="match status" value="1"/>
</dbReference>
<evidence type="ECO:0000256" key="4">
    <source>
        <dbReference type="ARBA" id="ARBA00022989"/>
    </source>
</evidence>
<keyword evidence="2" id="KW-1003">Cell membrane</keyword>
<protein>
    <submittedName>
        <fullName evidence="8">Small-conductance mechanosensitive channel</fullName>
    </submittedName>
</protein>
<evidence type="ECO:0000313" key="8">
    <source>
        <dbReference type="EMBL" id="MBM7562132.1"/>
    </source>
</evidence>
<sequence>MPNIQEAHVINILWSTGLALVIYAVKSILLRFIHKKIANQLLYFKAKRLINFIAFMLYMVLFALIWFEAGGALVTYLGLFSAGLALALKDILLNIAGWLYILFRQPFDIGDRIEISGVKGDVIDQNIFKFRVVEVGNWVHAEQSTGRIVHIPNYKIFMDPLANYSLGFEYIWDEIRVMVTFESNWRKAKGILQEIIGKYSEDLEEDVQRRLHETSRKYMIYYNNLTPIVYTDVKDSGVQLTMRYICEPKMRRFTTEKIWEAVLDAFGAEIDIDIAYPTMRRVQL</sequence>
<keyword evidence="9" id="KW-1185">Reference proteome</keyword>
<name>A0ABS2MRU8_9FIRM</name>
<dbReference type="SUPFAM" id="SSF82689">
    <property type="entry name" value="Mechanosensitive channel protein MscS (YggB), C-terminal domain"/>
    <property type="match status" value="1"/>
</dbReference>
<feature type="transmembrane region" description="Helical" evidence="6">
    <location>
        <begin position="12"/>
        <end position="29"/>
    </location>
</feature>
<evidence type="ECO:0000259" key="7">
    <source>
        <dbReference type="Pfam" id="PF00924"/>
    </source>
</evidence>
<dbReference type="InterPro" id="IPR023408">
    <property type="entry name" value="MscS_beta-dom_sf"/>
</dbReference>
<evidence type="ECO:0000256" key="6">
    <source>
        <dbReference type="SAM" id="Phobius"/>
    </source>
</evidence>
<dbReference type="Proteomes" id="UP000767854">
    <property type="component" value="Unassembled WGS sequence"/>
</dbReference>
<dbReference type="Pfam" id="PF00924">
    <property type="entry name" value="MS_channel_2nd"/>
    <property type="match status" value="1"/>
</dbReference>
<gene>
    <name evidence="8" type="ORF">JOC49_001675</name>
</gene>
<comment type="caution">
    <text evidence="8">The sequence shown here is derived from an EMBL/GenBank/DDBJ whole genome shotgun (WGS) entry which is preliminary data.</text>
</comment>
<dbReference type="PANTHER" id="PTHR30566:SF5">
    <property type="entry name" value="MECHANOSENSITIVE ION CHANNEL PROTEIN 1, MITOCHONDRIAL-RELATED"/>
    <property type="match status" value="1"/>
</dbReference>
<evidence type="ECO:0000256" key="5">
    <source>
        <dbReference type="ARBA" id="ARBA00023136"/>
    </source>
</evidence>
<keyword evidence="5 6" id="KW-0472">Membrane</keyword>
<dbReference type="EMBL" id="JAFBDT010000012">
    <property type="protein sequence ID" value="MBM7562132.1"/>
    <property type="molecule type" value="Genomic_DNA"/>
</dbReference>
<feature type="transmembrane region" description="Helical" evidence="6">
    <location>
        <begin position="73"/>
        <end position="103"/>
    </location>
</feature>
<proteinExistence type="predicted"/>
<accession>A0ABS2MRU8</accession>
<feature type="domain" description="Mechanosensitive ion channel MscS" evidence="7">
    <location>
        <begin position="90"/>
        <end position="165"/>
    </location>
</feature>
<dbReference type="PANTHER" id="PTHR30566">
    <property type="entry name" value="YNAI-RELATED MECHANOSENSITIVE ION CHANNEL"/>
    <property type="match status" value="1"/>
</dbReference>
<reference evidence="8 9" key="1">
    <citation type="submission" date="2021-01" db="EMBL/GenBank/DDBJ databases">
        <title>Genomic Encyclopedia of Type Strains, Phase IV (KMG-IV): sequencing the most valuable type-strain genomes for metagenomic binning, comparative biology and taxonomic classification.</title>
        <authorList>
            <person name="Goeker M."/>
        </authorList>
    </citation>
    <scope>NUCLEOTIDE SEQUENCE [LARGE SCALE GENOMIC DNA]</scope>
    <source>
        <strain evidence="8 9">DSM 24436</strain>
    </source>
</reference>
<evidence type="ECO:0000256" key="1">
    <source>
        <dbReference type="ARBA" id="ARBA00004651"/>
    </source>
</evidence>
<evidence type="ECO:0000256" key="2">
    <source>
        <dbReference type="ARBA" id="ARBA00022475"/>
    </source>
</evidence>
<dbReference type="InterPro" id="IPR010920">
    <property type="entry name" value="LSM_dom_sf"/>
</dbReference>
<dbReference type="Gene3D" id="3.30.70.100">
    <property type="match status" value="1"/>
</dbReference>
<dbReference type="InterPro" id="IPR011066">
    <property type="entry name" value="MscS_channel_C_sf"/>
</dbReference>
<dbReference type="Gene3D" id="2.30.30.60">
    <property type="match status" value="1"/>
</dbReference>
<organism evidence="8 9">
    <name type="scientific">Fusibacter tunisiensis</name>
    <dbReference type="NCBI Taxonomy" id="1008308"/>
    <lineage>
        <taxon>Bacteria</taxon>
        <taxon>Bacillati</taxon>
        <taxon>Bacillota</taxon>
        <taxon>Clostridia</taxon>
        <taxon>Eubacteriales</taxon>
        <taxon>Eubacteriales Family XII. Incertae Sedis</taxon>
        <taxon>Fusibacter</taxon>
    </lineage>
</organism>